<dbReference type="SUPFAM" id="SSF51905">
    <property type="entry name" value="FAD/NAD(P)-binding domain"/>
    <property type="match status" value="1"/>
</dbReference>
<sequence>MDTIERIVIIGGGLAAANAAETLRQEGFTGTLTVVGKEPHLPYERPPLSKGYLMGKKTADDLPPHDAAWYDEHDVAVLSGTEATAIDPAARTVSVDSGDTLEYDALLLATGAEPRVPDLPGAAAASYLRTKEDSDHLREALAAGGKAVLVGGGWIGLELAAAARQAGMDVTVLEMAPLPLGGVLGETVARYLVELHTHNGVDIRTGVTVESIETADGRATGVVTADGTLPADLVVVAVGAAPVTGLAEAAGLTIAGREAGGGVAVDEHLRTSDPHIWAAGDVANAAHTRLGPLRVEHWDNAIRQGKAVARSMLGQDVAYDWQPYFYTDQFDFGMEYVGRGSADDDVEIRGSLESGEFIAYWLAGDTVTAGMNVNIWDVNDQLRELIGSEVDRADLTDLR</sequence>
<evidence type="ECO:0000256" key="3">
    <source>
        <dbReference type="ARBA" id="ARBA00022827"/>
    </source>
</evidence>
<keyword evidence="8" id="KW-1185">Reference proteome</keyword>
<gene>
    <name evidence="7" type="ORF">D0Z08_00600</name>
</gene>
<feature type="domain" description="Reductase C-terminal" evidence="6">
    <location>
        <begin position="324"/>
        <end position="397"/>
    </location>
</feature>
<name>A0A417Y8M4_9ACTN</name>
<keyword evidence="2" id="KW-0285">Flavoprotein</keyword>
<dbReference type="InterPro" id="IPR023753">
    <property type="entry name" value="FAD/NAD-binding_dom"/>
</dbReference>
<dbReference type="Gene3D" id="3.50.50.60">
    <property type="entry name" value="FAD/NAD(P)-binding domain"/>
    <property type="match status" value="2"/>
</dbReference>
<feature type="domain" description="FAD/NAD(P)-binding" evidence="5">
    <location>
        <begin position="6"/>
        <end position="305"/>
    </location>
</feature>
<comment type="cofactor">
    <cofactor evidence="1">
        <name>FAD</name>
        <dbReference type="ChEBI" id="CHEBI:57692"/>
    </cofactor>
</comment>
<dbReference type="InterPro" id="IPR050446">
    <property type="entry name" value="FAD-oxidoreductase/Apoptosis"/>
</dbReference>
<comment type="caution">
    <text evidence="7">The sequence shown here is derived from an EMBL/GenBank/DDBJ whole genome shotgun (WGS) entry which is preliminary data.</text>
</comment>
<dbReference type="OrthoDB" id="3568330at2"/>
<evidence type="ECO:0000259" key="6">
    <source>
        <dbReference type="Pfam" id="PF14759"/>
    </source>
</evidence>
<evidence type="ECO:0000256" key="1">
    <source>
        <dbReference type="ARBA" id="ARBA00001974"/>
    </source>
</evidence>
<dbReference type="InterPro" id="IPR036188">
    <property type="entry name" value="FAD/NAD-bd_sf"/>
</dbReference>
<dbReference type="GO" id="GO:0005737">
    <property type="term" value="C:cytoplasm"/>
    <property type="evidence" value="ECO:0007669"/>
    <property type="project" value="TreeGrafter"/>
</dbReference>
<reference evidence="7 8" key="1">
    <citation type="submission" date="2018-09" db="EMBL/GenBank/DDBJ databases">
        <title>Genome sequencing of Nocardioides immobilis CCTCC AB 2017083 for comparison to Nocardioides silvaticus.</title>
        <authorList>
            <person name="Li C."/>
            <person name="Wang G."/>
        </authorList>
    </citation>
    <scope>NUCLEOTIDE SEQUENCE [LARGE SCALE GENOMIC DNA]</scope>
    <source>
        <strain evidence="7 8">CCTCC AB 2017083</strain>
    </source>
</reference>
<dbReference type="Pfam" id="PF14759">
    <property type="entry name" value="Reductase_C"/>
    <property type="match status" value="1"/>
</dbReference>
<evidence type="ECO:0000313" key="7">
    <source>
        <dbReference type="EMBL" id="RHW29063.1"/>
    </source>
</evidence>
<dbReference type="EMBL" id="QXGH01000004">
    <property type="protein sequence ID" value="RHW29063.1"/>
    <property type="molecule type" value="Genomic_DNA"/>
</dbReference>
<dbReference type="PANTHER" id="PTHR43557">
    <property type="entry name" value="APOPTOSIS-INDUCING FACTOR 1"/>
    <property type="match status" value="1"/>
</dbReference>
<evidence type="ECO:0000313" key="8">
    <source>
        <dbReference type="Proteomes" id="UP000283644"/>
    </source>
</evidence>
<evidence type="ECO:0000256" key="2">
    <source>
        <dbReference type="ARBA" id="ARBA00022630"/>
    </source>
</evidence>
<dbReference type="AlphaFoldDB" id="A0A417Y8M4"/>
<dbReference type="PANTHER" id="PTHR43557:SF2">
    <property type="entry name" value="RIESKE DOMAIN-CONTAINING PROTEIN-RELATED"/>
    <property type="match status" value="1"/>
</dbReference>
<accession>A0A417Y8M4</accession>
<dbReference type="Proteomes" id="UP000283644">
    <property type="component" value="Unassembled WGS sequence"/>
</dbReference>
<keyword evidence="4" id="KW-0560">Oxidoreductase</keyword>
<keyword evidence="3" id="KW-0274">FAD</keyword>
<dbReference type="PRINTS" id="PR00368">
    <property type="entry name" value="FADPNR"/>
</dbReference>
<dbReference type="InterPro" id="IPR016156">
    <property type="entry name" value="FAD/NAD-linked_Rdtase_dimer_sf"/>
</dbReference>
<proteinExistence type="predicted"/>
<dbReference type="InterPro" id="IPR028202">
    <property type="entry name" value="Reductase_C"/>
</dbReference>
<dbReference type="GO" id="GO:0016651">
    <property type="term" value="F:oxidoreductase activity, acting on NAD(P)H"/>
    <property type="evidence" value="ECO:0007669"/>
    <property type="project" value="TreeGrafter"/>
</dbReference>
<dbReference type="Pfam" id="PF07992">
    <property type="entry name" value="Pyr_redox_2"/>
    <property type="match status" value="1"/>
</dbReference>
<protein>
    <submittedName>
        <fullName evidence="7">Ferredoxin reductase</fullName>
    </submittedName>
</protein>
<evidence type="ECO:0000259" key="5">
    <source>
        <dbReference type="Pfam" id="PF07992"/>
    </source>
</evidence>
<organism evidence="7 8">
    <name type="scientific">Nocardioides immobilis</name>
    <dbReference type="NCBI Taxonomy" id="2049295"/>
    <lineage>
        <taxon>Bacteria</taxon>
        <taxon>Bacillati</taxon>
        <taxon>Actinomycetota</taxon>
        <taxon>Actinomycetes</taxon>
        <taxon>Propionibacteriales</taxon>
        <taxon>Nocardioidaceae</taxon>
        <taxon>Nocardioides</taxon>
    </lineage>
</organism>
<dbReference type="Gene3D" id="3.30.390.30">
    <property type="match status" value="1"/>
</dbReference>
<dbReference type="RefSeq" id="WP_118921643.1">
    <property type="nucleotide sequence ID" value="NZ_QXGH01000004.1"/>
</dbReference>
<dbReference type="SUPFAM" id="SSF55424">
    <property type="entry name" value="FAD/NAD-linked reductases, dimerisation (C-terminal) domain"/>
    <property type="match status" value="1"/>
</dbReference>
<evidence type="ECO:0000256" key="4">
    <source>
        <dbReference type="ARBA" id="ARBA00023002"/>
    </source>
</evidence>
<dbReference type="PRINTS" id="PR00411">
    <property type="entry name" value="PNDRDTASEI"/>
</dbReference>